<name>A0ACA9SNN4_9GLOM</name>
<gene>
    <name evidence="1" type="ORF">RPERSI_LOCUS33463</name>
</gene>
<protein>
    <submittedName>
        <fullName evidence="1">27870_t:CDS:1</fullName>
    </submittedName>
</protein>
<evidence type="ECO:0000313" key="1">
    <source>
        <dbReference type="EMBL" id="CAG8845002.1"/>
    </source>
</evidence>
<organism evidence="1 2">
    <name type="scientific">Racocetra persica</name>
    <dbReference type="NCBI Taxonomy" id="160502"/>
    <lineage>
        <taxon>Eukaryota</taxon>
        <taxon>Fungi</taxon>
        <taxon>Fungi incertae sedis</taxon>
        <taxon>Mucoromycota</taxon>
        <taxon>Glomeromycotina</taxon>
        <taxon>Glomeromycetes</taxon>
        <taxon>Diversisporales</taxon>
        <taxon>Gigasporaceae</taxon>
        <taxon>Racocetra</taxon>
    </lineage>
</organism>
<keyword evidence="2" id="KW-1185">Reference proteome</keyword>
<proteinExistence type="predicted"/>
<dbReference type="Proteomes" id="UP000789920">
    <property type="component" value="Unassembled WGS sequence"/>
</dbReference>
<feature type="non-terminal residue" evidence="1">
    <location>
        <position position="1"/>
    </location>
</feature>
<comment type="caution">
    <text evidence="1">The sequence shown here is derived from an EMBL/GenBank/DDBJ whole genome shotgun (WGS) entry which is preliminary data.</text>
</comment>
<evidence type="ECO:0000313" key="2">
    <source>
        <dbReference type="Proteomes" id="UP000789920"/>
    </source>
</evidence>
<reference evidence="1" key="1">
    <citation type="submission" date="2021-06" db="EMBL/GenBank/DDBJ databases">
        <authorList>
            <person name="Kallberg Y."/>
            <person name="Tangrot J."/>
            <person name="Rosling A."/>
        </authorList>
    </citation>
    <scope>NUCLEOTIDE SEQUENCE</scope>
    <source>
        <strain evidence="1">MA461A</strain>
    </source>
</reference>
<accession>A0ACA9SNN4</accession>
<dbReference type="EMBL" id="CAJVQC010144913">
    <property type="protein sequence ID" value="CAG8845002.1"/>
    <property type="molecule type" value="Genomic_DNA"/>
</dbReference>
<feature type="non-terminal residue" evidence="1">
    <location>
        <position position="195"/>
    </location>
</feature>
<sequence length="195" mass="23263">AAGAKIRNRLNYFKETIVYNMKAILPQERSSYSELLIEMLSDKENLNNIKDYVKNLKVFPNENYELYVARDLNDRDHPLLKLVYSYSNRFLPKCIQENQQCLKVLEQIGFVRNVTPDIFIKCAKHIQELHKNREDDMIEIDNLRHLASDVLYHFYRNQSTLKFSEDELEELSKIKFVPFSKSFLKYPYTYSSNMN</sequence>